<reference evidence="1" key="1">
    <citation type="submission" date="2021-05" db="EMBL/GenBank/DDBJ databases">
        <authorList>
            <person name="Alioto T."/>
            <person name="Alioto T."/>
            <person name="Gomez Garrido J."/>
        </authorList>
    </citation>
    <scope>NUCLEOTIDE SEQUENCE</scope>
</reference>
<dbReference type="EMBL" id="HBUF01289233">
    <property type="protein sequence ID" value="CAG6688880.1"/>
    <property type="molecule type" value="Transcribed_RNA"/>
</dbReference>
<protein>
    <submittedName>
        <fullName evidence="1">Uncharacterized protein</fullName>
    </submittedName>
</protein>
<organism evidence="1">
    <name type="scientific">Cacopsylla melanoneura</name>
    <dbReference type="NCBI Taxonomy" id="428564"/>
    <lineage>
        <taxon>Eukaryota</taxon>
        <taxon>Metazoa</taxon>
        <taxon>Ecdysozoa</taxon>
        <taxon>Arthropoda</taxon>
        <taxon>Hexapoda</taxon>
        <taxon>Insecta</taxon>
        <taxon>Pterygota</taxon>
        <taxon>Neoptera</taxon>
        <taxon>Paraneoptera</taxon>
        <taxon>Hemiptera</taxon>
        <taxon>Sternorrhyncha</taxon>
        <taxon>Psylloidea</taxon>
        <taxon>Psyllidae</taxon>
        <taxon>Psyllinae</taxon>
        <taxon>Cacopsylla</taxon>
    </lineage>
</organism>
<accession>A0A8D8XBU9</accession>
<sequence length="101" mass="11533">MCGIMFQRKQKIQLLPKVERLYDKVPIQNLRLASSVVRFVLASVVRFVGKTVKSTLTLRHSSMVSCLRDNGPMVQKTKDHGEEDWNGTDPAHWLCLIQVIP</sequence>
<evidence type="ECO:0000313" key="1">
    <source>
        <dbReference type="EMBL" id="CAG6688880.1"/>
    </source>
</evidence>
<name>A0A8D8XBU9_9HEMI</name>
<dbReference type="AlphaFoldDB" id="A0A8D8XBU9"/>
<proteinExistence type="predicted"/>